<dbReference type="InterPro" id="IPR036397">
    <property type="entry name" value="RNaseH_sf"/>
</dbReference>
<dbReference type="InterPro" id="IPR048519">
    <property type="entry name" value="Gfd2/YDR514C-like_C"/>
</dbReference>
<dbReference type="AlphaFoldDB" id="A0AAD5VA10"/>
<feature type="domain" description="Gfd2/YDR514C-like C-terminal" evidence="2">
    <location>
        <begin position="164"/>
        <end position="213"/>
    </location>
</feature>
<evidence type="ECO:0000313" key="4">
    <source>
        <dbReference type="Proteomes" id="UP001212997"/>
    </source>
</evidence>
<dbReference type="EMBL" id="JANAWD010000068">
    <property type="protein sequence ID" value="KAJ3488380.1"/>
    <property type="molecule type" value="Genomic_DNA"/>
</dbReference>
<dbReference type="PANTHER" id="PTHR28083">
    <property type="entry name" value="GOOD FOR FULL DBP5 ACTIVITY PROTEIN 2"/>
    <property type="match status" value="1"/>
</dbReference>
<feature type="region of interest" description="Disordered" evidence="1">
    <location>
        <begin position="391"/>
        <end position="415"/>
    </location>
</feature>
<name>A0AAD5VA10_9APHY</name>
<evidence type="ECO:0000313" key="3">
    <source>
        <dbReference type="EMBL" id="KAJ3488380.1"/>
    </source>
</evidence>
<sequence>MTTSSTIIGYYRFTDIYFEWHKALPNAEDIGPLKALLAYDALVHPDHPLRKKGIDGIELFIGTFENGEARLLFSSAQVEYMRYWLHAMQLTLKPIPLPAMEYMITQGSLLSCSPSIYRDAPVLKKAIRVIEKNNKRIKGAQPLLTARRLYFEKVRTFWASKRGTWISMDFEAWERDHTLLLEFGWSIVRWADGEEVLEDGHLIVKERQAYQNHILSLSFGLVSFGLCLSSLKSLSGYQNYQFGTSFKVDKKQFKANVCELLERYRSDGPVFLVFHDHNQDVKYLRGPGIEAPIEDLTILLPDTTPTEGLYVIDTAELFAALEGSETKQNQSLQTVCRRLKIPTKFLHNAGNDAHYTMLAAKAMASGDPVDDQRAKRWPELVAQNQNNLNLEQNEAVIGNKDPYEELEEEDNEWYQ</sequence>
<dbReference type="Gene3D" id="3.30.420.10">
    <property type="entry name" value="Ribonuclease H-like superfamily/Ribonuclease H"/>
    <property type="match status" value="1"/>
</dbReference>
<organism evidence="3 4">
    <name type="scientific">Meripilus lineatus</name>
    <dbReference type="NCBI Taxonomy" id="2056292"/>
    <lineage>
        <taxon>Eukaryota</taxon>
        <taxon>Fungi</taxon>
        <taxon>Dikarya</taxon>
        <taxon>Basidiomycota</taxon>
        <taxon>Agaricomycotina</taxon>
        <taxon>Agaricomycetes</taxon>
        <taxon>Polyporales</taxon>
        <taxon>Meripilaceae</taxon>
        <taxon>Meripilus</taxon>
    </lineage>
</organism>
<feature type="compositionally biased region" description="Acidic residues" evidence="1">
    <location>
        <begin position="404"/>
        <end position="415"/>
    </location>
</feature>
<dbReference type="Proteomes" id="UP001212997">
    <property type="component" value="Unassembled WGS sequence"/>
</dbReference>
<comment type="caution">
    <text evidence="3">The sequence shown here is derived from an EMBL/GenBank/DDBJ whole genome shotgun (WGS) entry which is preliminary data.</text>
</comment>
<accession>A0AAD5VA10</accession>
<dbReference type="SUPFAM" id="SSF53098">
    <property type="entry name" value="Ribonuclease H-like"/>
    <property type="match status" value="1"/>
</dbReference>
<dbReference type="InterPro" id="IPR012337">
    <property type="entry name" value="RNaseH-like_sf"/>
</dbReference>
<feature type="domain" description="Gfd2/YDR514C-like C-terminal" evidence="2">
    <location>
        <begin position="238"/>
        <end position="363"/>
    </location>
</feature>
<proteinExistence type="predicted"/>
<dbReference type="InterPro" id="IPR040151">
    <property type="entry name" value="Gfd2/YDR514C-like"/>
</dbReference>
<dbReference type="Pfam" id="PF21762">
    <property type="entry name" value="DEDDh_C"/>
    <property type="match status" value="2"/>
</dbReference>
<dbReference type="GO" id="GO:0005634">
    <property type="term" value="C:nucleus"/>
    <property type="evidence" value="ECO:0007669"/>
    <property type="project" value="TreeGrafter"/>
</dbReference>
<evidence type="ECO:0000256" key="1">
    <source>
        <dbReference type="SAM" id="MobiDB-lite"/>
    </source>
</evidence>
<keyword evidence="4" id="KW-1185">Reference proteome</keyword>
<gene>
    <name evidence="3" type="ORF">NLI96_g2905</name>
</gene>
<reference evidence="3" key="1">
    <citation type="submission" date="2022-07" db="EMBL/GenBank/DDBJ databases">
        <title>Genome Sequence of Physisporinus lineatus.</title>
        <authorList>
            <person name="Buettner E."/>
        </authorList>
    </citation>
    <scope>NUCLEOTIDE SEQUENCE</scope>
    <source>
        <strain evidence="3">VT162</strain>
    </source>
</reference>
<dbReference type="GO" id="GO:0003676">
    <property type="term" value="F:nucleic acid binding"/>
    <property type="evidence" value="ECO:0007669"/>
    <property type="project" value="InterPro"/>
</dbReference>
<dbReference type="PANTHER" id="PTHR28083:SF1">
    <property type="entry name" value="GOOD FOR FULL DBP5 ACTIVITY PROTEIN 2"/>
    <property type="match status" value="1"/>
</dbReference>
<evidence type="ECO:0000259" key="2">
    <source>
        <dbReference type="Pfam" id="PF21762"/>
    </source>
</evidence>
<protein>
    <recommendedName>
        <fullName evidence="2">Gfd2/YDR514C-like C-terminal domain-containing protein</fullName>
    </recommendedName>
</protein>